<dbReference type="EMBL" id="LACI01002111">
    <property type="protein sequence ID" value="KJU82947.1"/>
    <property type="molecule type" value="Genomic_DNA"/>
</dbReference>
<sequence length="80" mass="8648">MTLQVAPGPLQNPLQGASRTGIKGASPHDEFILVEIASLHQSLKIPLNVTSHIKKAGKVPLKLFMVLPVKVRKKPMQSTS</sequence>
<accession>A0A0F3GM98</accession>
<dbReference type="Proteomes" id="UP000033423">
    <property type="component" value="Unassembled WGS sequence"/>
</dbReference>
<comment type="caution">
    <text evidence="2">The sequence shown here is derived from an EMBL/GenBank/DDBJ whole genome shotgun (WGS) entry which is preliminary data.</text>
</comment>
<evidence type="ECO:0000256" key="1">
    <source>
        <dbReference type="SAM" id="MobiDB-lite"/>
    </source>
</evidence>
<evidence type="ECO:0000313" key="3">
    <source>
        <dbReference type="Proteomes" id="UP000033423"/>
    </source>
</evidence>
<gene>
    <name evidence="2" type="ORF">MBAV_004860</name>
</gene>
<dbReference type="AlphaFoldDB" id="A0A0F3GM98"/>
<proteinExistence type="predicted"/>
<reference evidence="2 3" key="1">
    <citation type="submission" date="2015-02" db="EMBL/GenBank/DDBJ databases">
        <title>Single-cell genomics of uncultivated deep-branching MTB reveals a conserved set of magnetosome genes.</title>
        <authorList>
            <person name="Kolinko S."/>
            <person name="Richter M."/>
            <person name="Glockner F.O."/>
            <person name="Brachmann A."/>
            <person name="Schuler D."/>
        </authorList>
    </citation>
    <scope>NUCLEOTIDE SEQUENCE [LARGE SCALE GENOMIC DNA]</scope>
    <source>
        <strain evidence="2">TM-1</strain>
    </source>
</reference>
<evidence type="ECO:0000313" key="2">
    <source>
        <dbReference type="EMBL" id="KJU82947.1"/>
    </source>
</evidence>
<feature type="region of interest" description="Disordered" evidence="1">
    <location>
        <begin position="1"/>
        <end position="22"/>
    </location>
</feature>
<organism evidence="2 3">
    <name type="scientific">Candidatus Magnetobacterium bavaricum</name>
    <dbReference type="NCBI Taxonomy" id="29290"/>
    <lineage>
        <taxon>Bacteria</taxon>
        <taxon>Pseudomonadati</taxon>
        <taxon>Nitrospirota</taxon>
        <taxon>Thermodesulfovibrionia</taxon>
        <taxon>Thermodesulfovibrionales</taxon>
        <taxon>Candidatus Magnetobacteriaceae</taxon>
        <taxon>Candidatus Magnetobacterium</taxon>
    </lineage>
</organism>
<name>A0A0F3GM98_9BACT</name>
<keyword evidence="3" id="KW-1185">Reference proteome</keyword>
<protein>
    <submittedName>
        <fullName evidence="2">Uncharacterized protein</fullName>
    </submittedName>
</protein>